<dbReference type="GO" id="GO:0004592">
    <property type="term" value="F:pantoate-beta-alanine ligase activity"/>
    <property type="evidence" value="ECO:0007669"/>
    <property type="project" value="UniProtKB-UniRule"/>
</dbReference>
<dbReference type="NCBIfam" id="TIGR00125">
    <property type="entry name" value="cyt_tran_rel"/>
    <property type="match status" value="1"/>
</dbReference>
<dbReference type="FunFam" id="3.30.1300.10:FF:000001">
    <property type="entry name" value="Pantothenate synthetase"/>
    <property type="match status" value="1"/>
</dbReference>
<dbReference type="STRING" id="454194.PYK22_00291"/>
<organism evidence="9 10">
    <name type="scientific">Pyrinomonas methylaliphatogenes</name>
    <dbReference type="NCBI Taxonomy" id="454194"/>
    <lineage>
        <taxon>Bacteria</taxon>
        <taxon>Pseudomonadati</taxon>
        <taxon>Acidobacteriota</taxon>
        <taxon>Blastocatellia</taxon>
        <taxon>Blastocatellales</taxon>
        <taxon>Pyrinomonadaceae</taxon>
        <taxon>Pyrinomonas</taxon>
    </lineage>
</organism>
<dbReference type="GO" id="GO:0005524">
    <property type="term" value="F:ATP binding"/>
    <property type="evidence" value="ECO:0007669"/>
    <property type="project" value="UniProtKB-KW"/>
</dbReference>
<feature type="binding site" evidence="8">
    <location>
        <begin position="185"/>
        <end position="188"/>
    </location>
    <ligand>
        <name>ATP</name>
        <dbReference type="ChEBI" id="CHEBI:30616"/>
    </ligand>
</feature>
<evidence type="ECO:0000256" key="4">
    <source>
        <dbReference type="ARBA" id="ARBA00022655"/>
    </source>
</evidence>
<dbReference type="Proteomes" id="UP000031518">
    <property type="component" value="Unassembled WGS sequence"/>
</dbReference>
<dbReference type="CDD" id="cd00560">
    <property type="entry name" value="PanC"/>
    <property type="match status" value="1"/>
</dbReference>
<feature type="binding site" evidence="8">
    <location>
        <position position="62"/>
    </location>
    <ligand>
        <name>(R)-pantoate</name>
        <dbReference type="ChEBI" id="CHEBI:15980"/>
    </ligand>
</feature>
<dbReference type="SUPFAM" id="SSF52374">
    <property type="entry name" value="Nucleotidylyl transferase"/>
    <property type="match status" value="1"/>
</dbReference>
<dbReference type="InterPro" id="IPR004821">
    <property type="entry name" value="Cyt_trans-like"/>
</dbReference>
<sequence length="301" mass="33840">MEIITRRQRMSMVARKLRREDAKTIGLVPTMGALHEGHLSLVREARRMCDVVVVSIFVNPTQFGPNEDYERYPRNLTQDTSLLAGYNVDYIFAPSVEEIYPKGFATYVTVEGLSDQLEGASRPGHFRGVATVLTILFNIVRPDFAFFGQKDAQQTVVVKRLVRDLAFDTEIVVLPTVREASGLAMSSRNAYLNEEERRAASVLYRALARAEAAYLNGERSARKLLELVREEIATEPLVRLDYVSLNDAETLEKLEKLDDRTALLSLAAYVGNTRLIDNVVLHPARQRERAGLEIRGSARGL</sequence>
<evidence type="ECO:0000256" key="7">
    <source>
        <dbReference type="ARBA" id="ARBA00048258"/>
    </source>
</evidence>
<comment type="pathway">
    <text evidence="1 8">Cofactor biosynthesis; (R)-pantothenate biosynthesis; (R)-pantothenate from (R)-pantoate and beta-alanine: step 1/1.</text>
</comment>
<comment type="subunit">
    <text evidence="8">Homodimer.</text>
</comment>
<keyword evidence="4 8" id="KW-0566">Pantothenate biosynthesis</keyword>
<dbReference type="GO" id="GO:0005737">
    <property type="term" value="C:cytoplasm"/>
    <property type="evidence" value="ECO:0007669"/>
    <property type="project" value="UniProtKB-SubCell"/>
</dbReference>
<dbReference type="EC" id="6.3.2.1" evidence="8"/>
<evidence type="ECO:0000256" key="8">
    <source>
        <dbReference type="HAMAP-Rule" id="MF_00158"/>
    </source>
</evidence>
<comment type="subcellular location">
    <subcellularLocation>
        <location evidence="8">Cytoplasm</location>
    </subcellularLocation>
</comment>
<evidence type="ECO:0000313" key="9">
    <source>
        <dbReference type="EMBL" id="CDM64298.1"/>
    </source>
</evidence>
<dbReference type="Gene3D" id="3.30.1300.10">
    <property type="entry name" value="Pantoate-beta-alanine ligase, C-terminal domain"/>
    <property type="match status" value="1"/>
</dbReference>
<dbReference type="GO" id="GO:0015940">
    <property type="term" value="P:pantothenate biosynthetic process"/>
    <property type="evidence" value="ECO:0007669"/>
    <property type="project" value="UniProtKB-UniRule"/>
</dbReference>
<keyword evidence="3 8" id="KW-0436">Ligase</keyword>
<evidence type="ECO:0000313" key="10">
    <source>
        <dbReference type="Proteomes" id="UP000031518"/>
    </source>
</evidence>
<dbReference type="InterPro" id="IPR014729">
    <property type="entry name" value="Rossmann-like_a/b/a_fold"/>
</dbReference>
<reference evidence="9 10" key="2">
    <citation type="submission" date="2015-01" db="EMBL/GenBank/DDBJ databases">
        <title>Complete genome sequence of Pyrinomonas methylaliphatogenes type strain K22T.</title>
        <authorList>
            <person name="Lee K.C.Y."/>
            <person name="Power J.F."/>
            <person name="Dunfield P.F."/>
            <person name="Morgan X.C."/>
            <person name="Huttenhower C."/>
            <person name="Stott M.B."/>
        </authorList>
    </citation>
    <scope>NUCLEOTIDE SEQUENCE [LARGE SCALE GENOMIC DNA]</scope>
    <source>
        <strain evidence="9 10">K22</strain>
    </source>
</reference>
<dbReference type="OrthoDB" id="9773087at2"/>
<feature type="binding site" evidence="8">
    <location>
        <begin position="31"/>
        <end position="38"/>
    </location>
    <ligand>
        <name>ATP</name>
        <dbReference type="ChEBI" id="CHEBI:30616"/>
    </ligand>
</feature>
<feature type="binding site" evidence="8">
    <location>
        <position position="154"/>
    </location>
    <ligand>
        <name>(R)-pantoate</name>
        <dbReference type="ChEBI" id="CHEBI:15980"/>
    </ligand>
</feature>
<dbReference type="NCBIfam" id="TIGR00018">
    <property type="entry name" value="panC"/>
    <property type="match status" value="1"/>
</dbReference>
<keyword evidence="8" id="KW-0963">Cytoplasm</keyword>
<dbReference type="Pfam" id="PF02569">
    <property type="entry name" value="Pantoate_ligase"/>
    <property type="match status" value="1"/>
</dbReference>
<proteinExistence type="inferred from homology"/>
<dbReference type="AlphaFoldDB" id="A0A0B6WST8"/>
<evidence type="ECO:0000256" key="2">
    <source>
        <dbReference type="ARBA" id="ARBA00009256"/>
    </source>
</evidence>
<dbReference type="UniPathway" id="UPA00028">
    <property type="reaction ID" value="UER00005"/>
</dbReference>
<name>A0A0B6WST8_9BACT</name>
<feature type="binding site" evidence="8">
    <location>
        <position position="62"/>
    </location>
    <ligand>
        <name>beta-alanine</name>
        <dbReference type="ChEBI" id="CHEBI:57966"/>
    </ligand>
</feature>
<feature type="binding site" evidence="8">
    <location>
        <position position="177"/>
    </location>
    <ligand>
        <name>ATP</name>
        <dbReference type="ChEBI" id="CHEBI:30616"/>
    </ligand>
</feature>
<keyword evidence="10" id="KW-1185">Reference proteome</keyword>
<dbReference type="FunFam" id="3.40.50.620:FF:000013">
    <property type="entry name" value="Pantothenate synthetase"/>
    <property type="match status" value="1"/>
</dbReference>
<evidence type="ECO:0000256" key="1">
    <source>
        <dbReference type="ARBA" id="ARBA00004990"/>
    </source>
</evidence>
<comment type="similarity">
    <text evidence="2 8">Belongs to the pantothenate synthetase family.</text>
</comment>
<evidence type="ECO:0000256" key="6">
    <source>
        <dbReference type="ARBA" id="ARBA00022840"/>
    </source>
</evidence>
<keyword evidence="5 8" id="KW-0547">Nucleotide-binding</keyword>
<comment type="function">
    <text evidence="8">Catalyzes the condensation of pantoate with beta-alanine in an ATP-dependent reaction via a pantoyl-adenylate intermediate.</text>
</comment>
<comment type="catalytic activity">
    <reaction evidence="7 8">
        <text>(R)-pantoate + beta-alanine + ATP = (R)-pantothenate + AMP + diphosphate + H(+)</text>
        <dbReference type="Rhea" id="RHEA:10912"/>
        <dbReference type="ChEBI" id="CHEBI:15378"/>
        <dbReference type="ChEBI" id="CHEBI:15980"/>
        <dbReference type="ChEBI" id="CHEBI:29032"/>
        <dbReference type="ChEBI" id="CHEBI:30616"/>
        <dbReference type="ChEBI" id="CHEBI:33019"/>
        <dbReference type="ChEBI" id="CHEBI:57966"/>
        <dbReference type="ChEBI" id="CHEBI:456215"/>
        <dbReference type="EC" id="6.3.2.1"/>
    </reaction>
</comment>
<dbReference type="PANTHER" id="PTHR21299">
    <property type="entry name" value="CYTIDYLATE KINASE/PANTOATE-BETA-ALANINE LIGASE"/>
    <property type="match status" value="1"/>
</dbReference>
<dbReference type="Gene3D" id="3.40.50.620">
    <property type="entry name" value="HUPs"/>
    <property type="match status" value="1"/>
</dbReference>
<reference evidence="9 10" key="1">
    <citation type="submission" date="2013-12" db="EMBL/GenBank/DDBJ databases">
        <authorList>
            <person name="Stott M."/>
        </authorList>
    </citation>
    <scope>NUCLEOTIDE SEQUENCE [LARGE SCALE GENOMIC DNA]</scope>
    <source>
        <strain evidence="9 10">K22</strain>
    </source>
</reference>
<dbReference type="RefSeq" id="WP_083437499.1">
    <property type="nucleotide sequence ID" value="NZ_CBXV010000001.1"/>
</dbReference>
<gene>
    <name evidence="8" type="primary">panC</name>
    <name evidence="9" type="ORF">PYK22_00291</name>
</gene>
<dbReference type="EMBL" id="CBXV010000001">
    <property type="protein sequence ID" value="CDM64298.1"/>
    <property type="molecule type" value="Genomic_DNA"/>
</dbReference>
<feature type="binding site" evidence="8">
    <location>
        <begin position="148"/>
        <end position="151"/>
    </location>
    <ligand>
        <name>ATP</name>
        <dbReference type="ChEBI" id="CHEBI:30616"/>
    </ligand>
</feature>
<dbReference type="InterPro" id="IPR042176">
    <property type="entry name" value="Pantoate_ligase_C"/>
</dbReference>
<keyword evidence="6 8" id="KW-0067">ATP-binding</keyword>
<evidence type="ECO:0000256" key="3">
    <source>
        <dbReference type="ARBA" id="ARBA00022598"/>
    </source>
</evidence>
<dbReference type="InterPro" id="IPR003721">
    <property type="entry name" value="Pantoate_ligase"/>
</dbReference>
<feature type="active site" description="Proton donor" evidence="8">
    <location>
        <position position="38"/>
    </location>
</feature>
<dbReference type="HAMAP" id="MF_00158">
    <property type="entry name" value="PanC"/>
    <property type="match status" value="1"/>
</dbReference>
<dbReference type="PANTHER" id="PTHR21299:SF1">
    <property type="entry name" value="PANTOATE--BETA-ALANINE LIGASE"/>
    <property type="match status" value="1"/>
</dbReference>
<protein>
    <recommendedName>
        <fullName evidence="8">Pantothenate synthetase</fullName>
        <shortName evidence="8">PS</shortName>
        <ecNumber evidence="8">6.3.2.1</ecNumber>
    </recommendedName>
    <alternativeName>
        <fullName evidence="8">Pantoate--beta-alanine ligase</fullName>
    </alternativeName>
    <alternativeName>
        <fullName evidence="8">Pantoate-activating enzyme</fullName>
    </alternativeName>
</protein>
<evidence type="ECO:0000256" key="5">
    <source>
        <dbReference type="ARBA" id="ARBA00022741"/>
    </source>
</evidence>
<accession>A0A0B6WST8</accession>
<comment type="miscellaneous">
    <text evidence="8">The reaction proceeds by a bi uni uni bi ping pong mechanism.</text>
</comment>